<dbReference type="Gene3D" id="3.20.80.10">
    <property type="entry name" value="Regulatory factor, effector binding domain"/>
    <property type="match status" value="1"/>
</dbReference>
<dbReference type="EMBL" id="JAYKLX010000003">
    <property type="protein sequence ID" value="MEB3345273.1"/>
    <property type="molecule type" value="Genomic_DNA"/>
</dbReference>
<comment type="caution">
    <text evidence="1">The sequence shown here is derived from an EMBL/GenBank/DDBJ whole genome shotgun (WGS) entry which is preliminary data.</text>
</comment>
<accession>A0ABU5ZUD2</accession>
<dbReference type="RefSeq" id="WP_324179302.1">
    <property type="nucleotide sequence ID" value="NZ_BAABAW010000008.1"/>
</dbReference>
<evidence type="ECO:0000313" key="2">
    <source>
        <dbReference type="Proteomes" id="UP001327027"/>
    </source>
</evidence>
<keyword evidence="2" id="KW-1185">Reference proteome</keyword>
<dbReference type="Proteomes" id="UP001327027">
    <property type="component" value="Unassembled WGS sequence"/>
</dbReference>
<evidence type="ECO:0000313" key="1">
    <source>
        <dbReference type="EMBL" id="MEB3345273.1"/>
    </source>
</evidence>
<reference evidence="1 2" key="1">
    <citation type="journal article" date="2013" name="Int. J. Syst. Evol. Microbiol.">
        <title>Aquimarina gracilis sp. nov., isolated from the gut microflora of a mussel, Mytilus coruscus, and emended description of Aquimarina spongiae.</title>
        <authorList>
            <person name="Park S.C."/>
            <person name="Choe H.N."/>
            <person name="Baik K.S."/>
            <person name="Seong C.N."/>
        </authorList>
    </citation>
    <scope>NUCLEOTIDE SEQUENCE [LARGE SCALE GENOMIC DNA]</scope>
    <source>
        <strain evidence="1 2">PSC32</strain>
    </source>
</reference>
<name>A0ABU5ZUD2_9FLAO</name>
<sequence length="298" mass="34337">MKRVIIGILAALLLISIWYLFVKKYDYEISFKANLAPIGVYHQVKNIKSNTQKSQSLNQNLGDINLTQEVVLNDEIVFLDWNFKSVNDTVTKIKVGVISKDHSIKNKLQVIIGSSPVVKLVKKDLIQLRKTLRKYTDTFKIIVEGETQIPAMDFLSISSKTKRSRKAHEMMSQNSYLYPKLVSGNVDRKGYPFVKINNWNLDTDELQMDFGVPIILKDSLPVNSIINLTRAETQNALKATYYGNYRTSYEAWFVLLEYARVNKIVVENEPLEIFYNNPMQDGNDSQWKAEVYLPLKNK</sequence>
<gene>
    <name evidence="1" type="ORF">U6A24_07375</name>
</gene>
<evidence type="ECO:0008006" key="3">
    <source>
        <dbReference type="Google" id="ProtNLM"/>
    </source>
</evidence>
<organism evidence="1 2">
    <name type="scientific">Aquimarina gracilis</name>
    <dbReference type="NCBI Taxonomy" id="874422"/>
    <lineage>
        <taxon>Bacteria</taxon>
        <taxon>Pseudomonadati</taxon>
        <taxon>Bacteroidota</taxon>
        <taxon>Flavobacteriia</taxon>
        <taxon>Flavobacteriales</taxon>
        <taxon>Flavobacteriaceae</taxon>
        <taxon>Aquimarina</taxon>
    </lineage>
</organism>
<proteinExistence type="predicted"/>
<protein>
    <recommendedName>
        <fullName evidence="3">Effector-binding domain-containing protein</fullName>
    </recommendedName>
</protein>
<dbReference type="InterPro" id="IPR011256">
    <property type="entry name" value="Reg_factor_effector_dom_sf"/>
</dbReference>